<dbReference type="InterPro" id="IPR003488">
    <property type="entry name" value="DprA"/>
</dbReference>
<dbReference type="Gene3D" id="3.40.50.450">
    <property type="match status" value="1"/>
</dbReference>
<dbReference type="Pfam" id="PF14520">
    <property type="entry name" value="HHH_5"/>
    <property type="match status" value="1"/>
</dbReference>
<name>A0ABP8G932_9BACT</name>
<dbReference type="Pfam" id="PF02481">
    <property type="entry name" value="DNA_processg_A"/>
    <property type="match status" value="1"/>
</dbReference>
<dbReference type="InterPro" id="IPR041614">
    <property type="entry name" value="DprA_WH"/>
</dbReference>
<dbReference type="PANTHER" id="PTHR43022">
    <property type="entry name" value="PROTEIN SMF"/>
    <property type="match status" value="1"/>
</dbReference>
<dbReference type="SUPFAM" id="SSF102405">
    <property type="entry name" value="MCP/YpsA-like"/>
    <property type="match status" value="1"/>
</dbReference>
<protein>
    <submittedName>
        <fullName evidence="3">DNA-processing protein DprA</fullName>
    </submittedName>
</protein>
<dbReference type="NCBIfam" id="TIGR00732">
    <property type="entry name" value="dprA"/>
    <property type="match status" value="1"/>
</dbReference>
<gene>
    <name evidence="3" type="primary">dprA</name>
    <name evidence="3" type="ORF">GCM10023184_04600</name>
</gene>
<sequence>MAPDLLYQLALTQVPGIGDVQARFLLQHYGNAETVFRARRSELESLEGIGTARAAAIRRFRDFHLAESELRYLQRAGLQAWCLTDAAYPQRLLHCYDPPTLLFGRGAADLNTPRLVAIVGTRNATDYGRSVTEALVQELAPYRATIVSGLAFGIDAIAHKAALRAGLPTIGVVGHGLARVYPYEHHGLARSMVDGGGALLSEFFHDVKPDKHNFPLRNRIVAGLCDCTVVIETQVKGGSMITARMADGYHRDVFAVPGRLTDKGSSGCHELLRQQKAQLFTSADALAEALGWKDRNRPAATQKALFVELSDDERQLMQLLEGAPQLHVDDLYLRSGLPNSSAAAALLNLELQGVIVGLPGKCYRLA</sequence>
<dbReference type="SMART" id="SM00278">
    <property type="entry name" value="HhH1"/>
    <property type="match status" value="2"/>
</dbReference>
<dbReference type="Pfam" id="PF17782">
    <property type="entry name" value="WHD_DprA"/>
    <property type="match status" value="1"/>
</dbReference>
<evidence type="ECO:0000313" key="4">
    <source>
        <dbReference type="Proteomes" id="UP001501725"/>
    </source>
</evidence>
<evidence type="ECO:0000256" key="1">
    <source>
        <dbReference type="ARBA" id="ARBA00006525"/>
    </source>
</evidence>
<dbReference type="RefSeq" id="WP_345253040.1">
    <property type="nucleotide sequence ID" value="NZ_BAABGY010000001.1"/>
</dbReference>
<dbReference type="InterPro" id="IPR036388">
    <property type="entry name" value="WH-like_DNA-bd_sf"/>
</dbReference>
<dbReference type="SUPFAM" id="SSF47781">
    <property type="entry name" value="RuvA domain 2-like"/>
    <property type="match status" value="1"/>
</dbReference>
<organism evidence="3 4">
    <name type="scientific">Flaviaesturariibacter amylovorans</name>
    <dbReference type="NCBI Taxonomy" id="1084520"/>
    <lineage>
        <taxon>Bacteria</taxon>
        <taxon>Pseudomonadati</taxon>
        <taxon>Bacteroidota</taxon>
        <taxon>Chitinophagia</taxon>
        <taxon>Chitinophagales</taxon>
        <taxon>Chitinophagaceae</taxon>
        <taxon>Flaviaestuariibacter</taxon>
    </lineage>
</organism>
<dbReference type="Gene3D" id="1.10.10.10">
    <property type="entry name" value="Winged helix-like DNA-binding domain superfamily/Winged helix DNA-binding domain"/>
    <property type="match status" value="1"/>
</dbReference>
<dbReference type="Proteomes" id="UP001501725">
    <property type="component" value="Unassembled WGS sequence"/>
</dbReference>
<keyword evidence="4" id="KW-1185">Reference proteome</keyword>
<feature type="domain" description="Helix-hairpin-helix DNA-binding motif class 1" evidence="2">
    <location>
        <begin position="9"/>
        <end position="28"/>
    </location>
</feature>
<accession>A0ABP8G932</accession>
<comment type="similarity">
    <text evidence="1">Belongs to the DprA/Smf family.</text>
</comment>
<evidence type="ECO:0000259" key="2">
    <source>
        <dbReference type="SMART" id="SM00278"/>
    </source>
</evidence>
<dbReference type="InterPro" id="IPR003583">
    <property type="entry name" value="Hlx-hairpin-Hlx_DNA-bd_motif"/>
</dbReference>
<proteinExistence type="inferred from homology"/>
<feature type="domain" description="Helix-hairpin-helix DNA-binding motif class 1" evidence="2">
    <location>
        <begin position="41"/>
        <end position="60"/>
    </location>
</feature>
<dbReference type="InterPro" id="IPR010994">
    <property type="entry name" value="RuvA_2-like"/>
</dbReference>
<dbReference type="EMBL" id="BAABGY010000001">
    <property type="protein sequence ID" value="GAA4319717.1"/>
    <property type="molecule type" value="Genomic_DNA"/>
</dbReference>
<comment type="caution">
    <text evidence="3">The sequence shown here is derived from an EMBL/GenBank/DDBJ whole genome shotgun (WGS) entry which is preliminary data.</text>
</comment>
<evidence type="ECO:0000313" key="3">
    <source>
        <dbReference type="EMBL" id="GAA4319717.1"/>
    </source>
</evidence>
<dbReference type="PANTHER" id="PTHR43022:SF1">
    <property type="entry name" value="PROTEIN SMF"/>
    <property type="match status" value="1"/>
</dbReference>
<dbReference type="InterPro" id="IPR057666">
    <property type="entry name" value="DrpA_SLOG"/>
</dbReference>
<reference evidence="4" key="1">
    <citation type="journal article" date="2019" name="Int. J. Syst. Evol. Microbiol.">
        <title>The Global Catalogue of Microorganisms (GCM) 10K type strain sequencing project: providing services to taxonomists for standard genome sequencing and annotation.</title>
        <authorList>
            <consortium name="The Broad Institute Genomics Platform"/>
            <consortium name="The Broad Institute Genome Sequencing Center for Infectious Disease"/>
            <person name="Wu L."/>
            <person name="Ma J."/>
        </authorList>
    </citation>
    <scope>NUCLEOTIDE SEQUENCE [LARGE SCALE GENOMIC DNA]</scope>
    <source>
        <strain evidence="4">JCM 17919</strain>
    </source>
</reference>